<accession>A0A4S2LXY2</accession>
<evidence type="ECO:0000256" key="1">
    <source>
        <dbReference type="SAM" id="MobiDB-lite"/>
    </source>
</evidence>
<feature type="compositionally biased region" description="Basic and acidic residues" evidence="1">
    <location>
        <begin position="42"/>
        <end position="84"/>
    </location>
</feature>
<gene>
    <name evidence="2" type="ORF">CRM22_004247</name>
</gene>
<evidence type="ECO:0000313" key="3">
    <source>
        <dbReference type="Proteomes" id="UP000308267"/>
    </source>
</evidence>
<keyword evidence="3" id="KW-1185">Reference proteome</keyword>
<organism evidence="2 3">
    <name type="scientific">Opisthorchis felineus</name>
    <dbReference type="NCBI Taxonomy" id="147828"/>
    <lineage>
        <taxon>Eukaryota</taxon>
        <taxon>Metazoa</taxon>
        <taxon>Spiralia</taxon>
        <taxon>Lophotrochozoa</taxon>
        <taxon>Platyhelminthes</taxon>
        <taxon>Trematoda</taxon>
        <taxon>Digenea</taxon>
        <taxon>Opisthorchiida</taxon>
        <taxon>Opisthorchiata</taxon>
        <taxon>Opisthorchiidae</taxon>
        <taxon>Opisthorchis</taxon>
    </lineage>
</organism>
<protein>
    <submittedName>
        <fullName evidence="2">Uncharacterized protein</fullName>
    </submittedName>
</protein>
<sequence length="84" mass="9082">MGCKQSSSTKAESNQQVDGQDNASQHSDDDHENNEYVVEGDGEPKENPEQLPEEETHSDNEGDKDEVSGSDKDQSEGEAKDGDG</sequence>
<dbReference type="AlphaFoldDB" id="A0A4S2LXY2"/>
<feature type="compositionally biased region" description="Polar residues" evidence="1">
    <location>
        <begin position="1"/>
        <end position="25"/>
    </location>
</feature>
<dbReference type="Proteomes" id="UP000308267">
    <property type="component" value="Unassembled WGS sequence"/>
</dbReference>
<feature type="region of interest" description="Disordered" evidence="1">
    <location>
        <begin position="1"/>
        <end position="84"/>
    </location>
</feature>
<comment type="caution">
    <text evidence="2">The sequence shown here is derived from an EMBL/GenBank/DDBJ whole genome shotgun (WGS) entry which is preliminary data.</text>
</comment>
<proteinExistence type="predicted"/>
<dbReference type="OrthoDB" id="10673759at2759"/>
<name>A0A4S2LXY2_OPIFE</name>
<evidence type="ECO:0000313" key="2">
    <source>
        <dbReference type="EMBL" id="TGZ68466.1"/>
    </source>
</evidence>
<dbReference type="EMBL" id="SJOL01006364">
    <property type="protein sequence ID" value="TGZ68466.1"/>
    <property type="molecule type" value="Genomic_DNA"/>
</dbReference>
<reference evidence="2 3" key="1">
    <citation type="journal article" date="2019" name="BMC Genomics">
        <title>New insights from Opisthorchis felineus genome: update on genomics of the epidemiologically important liver flukes.</title>
        <authorList>
            <person name="Ershov N.I."/>
            <person name="Mordvinov V.A."/>
            <person name="Prokhortchouk E.B."/>
            <person name="Pakharukova M.Y."/>
            <person name="Gunbin K.V."/>
            <person name="Ustyantsev K."/>
            <person name="Genaev M.A."/>
            <person name="Blinov A.G."/>
            <person name="Mazur A."/>
            <person name="Boulygina E."/>
            <person name="Tsygankova S."/>
            <person name="Khrameeva E."/>
            <person name="Chekanov N."/>
            <person name="Fan G."/>
            <person name="Xiao A."/>
            <person name="Zhang H."/>
            <person name="Xu X."/>
            <person name="Yang H."/>
            <person name="Solovyev V."/>
            <person name="Lee S.M."/>
            <person name="Liu X."/>
            <person name="Afonnikov D.A."/>
            <person name="Skryabin K.G."/>
        </authorList>
    </citation>
    <scope>NUCLEOTIDE SEQUENCE [LARGE SCALE GENOMIC DNA]</scope>
    <source>
        <strain evidence="2">AK-0245</strain>
        <tissue evidence="2">Whole organism</tissue>
    </source>
</reference>